<sequence length="74" mass="9048">MDKELILNTLLQIDDPFYLNTFKNSVDEDEWFRLNEHFIQEDLQKYFPSSINTKDPQVWKFIKSKLMQFEIDTD</sequence>
<name>A0A4Z0JJS0_9LACO</name>
<evidence type="ECO:0000313" key="1">
    <source>
        <dbReference type="EMBL" id="TGD23085.1"/>
    </source>
</evidence>
<dbReference type="Proteomes" id="UP000298021">
    <property type="component" value="Unassembled WGS sequence"/>
</dbReference>
<accession>A0A4Z0JJS0</accession>
<dbReference type="RefSeq" id="WP_135372860.1">
    <property type="nucleotide sequence ID" value="NZ_RKLY01000015.1"/>
</dbReference>
<gene>
    <name evidence="1" type="ORF">EGT49_07045</name>
</gene>
<dbReference type="OrthoDB" id="2322033at2"/>
<dbReference type="EMBL" id="RKLY01000015">
    <property type="protein sequence ID" value="TGD23085.1"/>
    <property type="molecule type" value="Genomic_DNA"/>
</dbReference>
<dbReference type="AlphaFoldDB" id="A0A4Z0JJS0"/>
<comment type="caution">
    <text evidence="1">The sequence shown here is derived from an EMBL/GenBank/DDBJ whole genome shotgun (WGS) entry which is preliminary data.</text>
</comment>
<organism evidence="1 2">
    <name type="scientific">Companilactobacillus suantsaicola</name>
    <dbReference type="NCBI Taxonomy" id="2487723"/>
    <lineage>
        <taxon>Bacteria</taxon>
        <taxon>Bacillati</taxon>
        <taxon>Bacillota</taxon>
        <taxon>Bacilli</taxon>
        <taxon>Lactobacillales</taxon>
        <taxon>Lactobacillaceae</taxon>
        <taxon>Companilactobacillus</taxon>
    </lineage>
</organism>
<reference evidence="1 2" key="1">
    <citation type="submission" date="2018-10" db="EMBL/GenBank/DDBJ databases">
        <title>Lactobacillus sp. R7 and Lactobacillus sp. R19 isolated from fermented mustard green product of Taiwan.</title>
        <authorList>
            <person name="Lin S.-T."/>
        </authorList>
    </citation>
    <scope>NUCLEOTIDE SEQUENCE [LARGE SCALE GENOMIC DNA]</scope>
    <source>
        <strain evidence="1 2">BCRC 81127</strain>
    </source>
</reference>
<protein>
    <submittedName>
        <fullName evidence="1">Uncharacterized protein</fullName>
    </submittedName>
</protein>
<keyword evidence="2" id="KW-1185">Reference proteome</keyword>
<proteinExistence type="predicted"/>
<evidence type="ECO:0000313" key="2">
    <source>
        <dbReference type="Proteomes" id="UP000298021"/>
    </source>
</evidence>